<keyword evidence="3" id="KW-0378">Hydrolase</keyword>
<dbReference type="RefSeq" id="WP_007568345.1">
    <property type="nucleotide sequence ID" value="NZ_CP033231.1"/>
</dbReference>
<dbReference type="AlphaFoldDB" id="A0AAJ1WVU2"/>
<organism evidence="2 4">
    <name type="scientific">Methylobacterium brachiatum</name>
    <dbReference type="NCBI Taxonomy" id="269660"/>
    <lineage>
        <taxon>Bacteria</taxon>
        <taxon>Pseudomonadati</taxon>
        <taxon>Pseudomonadota</taxon>
        <taxon>Alphaproteobacteria</taxon>
        <taxon>Hyphomicrobiales</taxon>
        <taxon>Methylobacteriaceae</taxon>
        <taxon>Methylobacterium</taxon>
    </lineage>
</organism>
<keyword evidence="1" id="KW-0812">Transmembrane</keyword>
<dbReference type="EMBL" id="JBELQD010000009">
    <property type="protein sequence ID" value="MER2288709.1"/>
    <property type="molecule type" value="Genomic_DNA"/>
</dbReference>
<accession>A0AAJ1WVU2</accession>
<evidence type="ECO:0000313" key="3">
    <source>
        <dbReference type="EMBL" id="MER2288709.1"/>
    </source>
</evidence>
<keyword evidence="5" id="KW-1185">Reference proteome</keyword>
<gene>
    <name evidence="3" type="ORF">ABS770_10615</name>
    <name evidence="2" type="ORF">QO001_002463</name>
</gene>
<feature type="transmembrane region" description="Helical" evidence="1">
    <location>
        <begin position="143"/>
        <end position="161"/>
    </location>
</feature>
<dbReference type="GO" id="GO:0016787">
    <property type="term" value="F:hydrolase activity"/>
    <property type="evidence" value="ECO:0007669"/>
    <property type="project" value="UniProtKB-KW"/>
</dbReference>
<sequence length="387" mass="42661">MFYLPGFDPRDPETYWGLFRREARFTAARRGAAITVGDPVRSADGIELAWTAESRGVSTRYVLLRWEDIVRARFPQSDWTRLRGVPALLWRLWRSGYMANLRREGWRFSTVIFCVHYIYIALALLSLAAAAGLTSLAPAALQPWALVAVPPLAYAILAGLIRATRGKPLYVPHLVDDTAFTHAYAAGEAPEMDPRLDAFAARIHAAEGEADEVVVVGHSSSSFLGIEVLDRVLARDPGFGSRGTPVSFVSIGSVIPWLGLDPAARTFRDSLMRFGRAAQIGWLDVRATWDWLSIHKNNPIAACGLTPPDPARPAVRWVAIHELITGADVGRRQWNLFQMHFQLLMASQRDSGFDYLDVVTGPEPVHVLVARCQEDGPPEGPGGETGI</sequence>
<evidence type="ECO:0000313" key="2">
    <source>
        <dbReference type="EMBL" id="MDQ0543537.1"/>
    </source>
</evidence>
<dbReference type="Proteomes" id="UP001223420">
    <property type="component" value="Unassembled WGS sequence"/>
</dbReference>
<reference evidence="2" key="1">
    <citation type="submission" date="2023-07" db="EMBL/GenBank/DDBJ databases">
        <title>Genomic Encyclopedia of Type Strains, Phase IV (KMG-IV): sequencing the most valuable type-strain genomes for metagenomic binning, comparative biology and taxonomic classification.</title>
        <authorList>
            <person name="Goeker M."/>
        </authorList>
    </citation>
    <scope>NUCLEOTIDE SEQUENCE</scope>
    <source>
        <strain evidence="2">DSM 19569</strain>
    </source>
</reference>
<dbReference type="EMBL" id="JAUSWL010000003">
    <property type="protein sequence ID" value="MDQ0543537.1"/>
    <property type="molecule type" value="Genomic_DNA"/>
</dbReference>
<name>A0AAJ1WVU2_9HYPH</name>
<proteinExistence type="predicted"/>
<feature type="transmembrane region" description="Helical" evidence="1">
    <location>
        <begin position="108"/>
        <end position="131"/>
    </location>
</feature>
<evidence type="ECO:0000256" key="1">
    <source>
        <dbReference type="SAM" id="Phobius"/>
    </source>
</evidence>
<evidence type="ECO:0000313" key="4">
    <source>
        <dbReference type="Proteomes" id="UP001223420"/>
    </source>
</evidence>
<dbReference type="Proteomes" id="UP001432995">
    <property type="component" value="Unassembled WGS sequence"/>
</dbReference>
<protein>
    <submittedName>
        <fullName evidence="3">Hydrolase</fullName>
    </submittedName>
</protein>
<evidence type="ECO:0000313" key="5">
    <source>
        <dbReference type="Proteomes" id="UP001432995"/>
    </source>
</evidence>
<keyword evidence="1" id="KW-1133">Transmembrane helix</keyword>
<reference evidence="3" key="2">
    <citation type="submission" date="2024-06" db="EMBL/GenBank/DDBJ databases">
        <authorList>
            <person name="Campbell A.G."/>
        </authorList>
    </citation>
    <scope>NUCLEOTIDE SEQUENCE</scope>
    <source>
        <strain evidence="3">EM17</strain>
    </source>
</reference>
<keyword evidence="1" id="KW-0472">Membrane</keyword>
<comment type="caution">
    <text evidence="2">The sequence shown here is derived from an EMBL/GenBank/DDBJ whole genome shotgun (WGS) entry which is preliminary data.</text>
</comment>